<keyword evidence="6" id="KW-0805">Transcription regulation</keyword>
<feature type="domain" description="OmpR/PhoB-type" evidence="17">
    <location>
        <begin position="186"/>
        <end position="285"/>
    </location>
</feature>
<dbReference type="Proteomes" id="UP000270272">
    <property type="component" value="Chromosome"/>
</dbReference>
<dbReference type="FunFam" id="1.10.10.10:FF:000023">
    <property type="entry name" value="Two-component response regulator OmpR"/>
    <property type="match status" value="1"/>
</dbReference>
<evidence type="ECO:0000256" key="12">
    <source>
        <dbReference type="ARBA" id="ARBA00041745"/>
    </source>
</evidence>
<gene>
    <name evidence="18" type="primary">ompR_2</name>
    <name evidence="20" type="synonym">ompR_1</name>
    <name evidence="19" type="synonym">ompR_3</name>
    <name evidence="18" type="ORF">BN1086_04487</name>
    <name evidence="19" type="ORF">NCTC10786_03812</name>
    <name evidence="20" type="ORF">NCTC11075_02537</name>
</gene>
<dbReference type="PANTHER" id="PTHR48111">
    <property type="entry name" value="REGULATOR OF RPOS"/>
    <property type="match status" value="1"/>
</dbReference>
<dbReference type="GO" id="GO:0000156">
    <property type="term" value="F:phosphorelay response regulator activity"/>
    <property type="evidence" value="ECO:0007669"/>
    <property type="project" value="TreeGrafter"/>
</dbReference>
<dbReference type="SUPFAM" id="SSF46894">
    <property type="entry name" value="C-terminal effector domain of the bipartite response regulators"/>
    <property type="match status" value="1"/>
</dbReference>
<dbReference type="AlphaFoldDB" id="A0A078LQU9"/>
<keyword evidence="2" id="KW-0963">Cytoplasm</keyword>
<dbReference type="EMBL" id="LK931336">
    <property type="protein sequence ID" value="CDZ86243.1"/>
    <property type="molecule type" value="Genomic_DNA"/>
</dbReference>
<evidence type="ECO:0000256" key="1">
    <source>
        <dbReference type="ARBA" id="ARBA00004496"/>
    </source>
</evidence>
<dbReference type="InterPro" id="IPR016032">
    <property type="entry name" value="Sig_transdc_resp-reg_C-effctor"/>
</dbReference>
<evidence type="ECO:0000256" key="14">
    <source>
        <dbReference type="PROSITE-ProRule" id="PRU01091"/>
    </source>
</evidence>
<proteinExistence type="predicted"/>
<evidence type="ECO:0000313" key="21">
    <source>
        <dbReference type="Proteomes" id="UP000251584"/>
    </source>
</evidence>
<reference evidence="18" key="1">
    <citation type="submission" date="2014-06" db="EMBL/GenBank/DDBJ databases">
        <authorList>
            <person name="Urmite Genomes Urmite Genomes"/>
        </authorList>
    </citation>
    <scope>NUCLEOTIDE SEQUENCE</scope>
</reference>
<dbReference type="OMA" id="HSGFDVQ"/>
<dbReference type="FunFam" id="3.40.50.2300:FF:000008">
    <property type="entry name" value="Two-component response regulator OmpR"/>
    <property type="match status" value="1"/>
</dbReference>
<evidence type="ECO:0000313" key="18">
    <source>
        <dbReference type="EMBL" id="CDZ86243.1"/>
    </source>
</evidence>
<dbReference type="PATRIC" id="fig|545.12.peg.4502"/>
<feature type="signal peptide" evidence="15">
    <location>
        <begin position="1"/>
        <end position="21"/>
    </location>
</feature>
<dbReference type="InterPro" id="IPR036388">
    <property type="entry name" value="WH-like_DNA-bd_sf"/>
</dbReference>
<evidence type="ECO:0000313" key="20">
    <source>
        <dbReference type="EMBL" id="VEB90465.1"/>
    </source>
</evidence>
<protein>
    <recommendedName>
        <fullName evidence="11">DNA-binding dual transcriptional regulator OmpR</fullName>
    </recommendedName>
    <alternativeName>
        <fullName evidence="12">Transcriptional regulatory protein OmpR</fullName>
    </alternativeName>
</protein>
<evidence type="ECO:0000256" key="4">
    <source>
        <dbReference type="ARBA" id="ARBA00022553"/>
    </source>
</evidence>
<dbReference type="Proteomes" id="UP000251584">
    <property type="component" value="Unassembled WGS sequence"/>
</dbReference>
<evidence type="ECO:0000256" key="2">
    <source>
        <dbReference type="ARBA" id="ARBA00022490"/>
    </source>
</evidence>
<dbReference type="SMART" id="SM00862">
    <property type="entry name" value="Trans_reg_C"/>
    <property type="match status" value="1"/>
</dbReference>
<dbReference type="PANTHER" id="PTHR48111:SF4">
    <property type="entry name" value="DNA-BINDING DUAL TRANSCRIPTIONAL REGULATOR OMPR"/>
    <property type="match status" value="1"/>
</dbReference>
<dbReference type="PROSITE" id="PS51755">
    <property type="entry name" value="OMPR_PHOB"/>
    <property type="match status" value="1"/>
</dbReference>
<dbReference type="GO" id="GO:0005829">
    <property type="term" value="C:cytosol"/>
    <property type="evidence" value="ECO:0007669"/>
    <property type="project" value="TreeGrafter"/>
</dbReference>
<keyword evidence="7" id="KW-0346">Stress response</keyword>
<dbReference type="CDD" id="cd00383">
    <property type="entry name" value="trans_reg_C"/>
    <property type="match status" value="1"/>
</dbReference>
<evidence type="ECO:0000259" key="17">
    <source>
        <dbReference type="PROSITE" id="PS51755"/>
    </source>
</evidence>
<dbReference type="Gene3D" id="6.10.250.690">
    <property type="match status" value="1"/>
</dbReference>
<dbReference type="Gene3D" id="3.40.50.2300">
    <property type="match status" value="1"/>
</dbReference>
<dbReference type="InterPro" id="IPR001867">
    <property type="entry name" value="OmpR/PhoB-type_DNA-bd"/>
</dbReference>
<dbReference type="SMART" id="SM00448">
    <property type="entry name" value="REC"/>
    <property type="match status" value="1"/>
</dbReference>
<feature type="domain" description="Response regulatory" evidence="16">
    <location>
        <begin position="57"/>
        <end position="171"/>
    </location>
</feature>
<reference evidence="20 22" key="3">
    <citation type="submission" date="2018-12" db="EMBL/GenBank/DDBJ databases">
        <authorList>
            <consortium name="Pathogen Informatics"/>
        </authorList>
    </citation>
    <scope>NUCLEOTIDE SEQUENCE [LARGE SCALE GENOMIC DNA]</scope>
    <source>
        <strain evidence="20 22">NCTC11075</strain>
    </source>
</reference>
<organism evidence="18">
    <name type="scientific">Citrobacter koseri</name>
    <name type="common">Citrobacter diversus</name>
    <dbReference type="NCBI Taxonomy" id="545"/>
    <lineage>
        <taxon>Bacteria</taxon>
        <taxon>Pseudomonadati</taxon>
        <taxon>Pseudomonadota</taxon>
        <taxon>Gammaproteobacteria</taxon>
        <taxon>Enterobacterales</taxon>
        <taxon>Enterobacteriaceae</taxon>
        <taxon>Citrobacter</taxon>
    </lineage>
</organism>
<evidence type="ECO:0000256" key="3">
    <source>
        <dbReference type="ARBA" id="ARBA00022491"/>
    </source>
</evidence>
<evidence type="ECO:0000256" key="6">
    <source>
        <dbReference type="ARBA" id="ARBA00023015"/>
    </source>
</evidence>
<keyword evidence="15" id="KW-0732">Signal</keyword>
<dbReference type="SMR" id="A0A078LQU9"/>
<keyword evidence="5" id="KW-0902">Two-component regulatory system</keyword>
<keyword evidence="8 14" id="KW-0238">DNA-binding</keyword>
<feature type="chain" id="PRO_5044540216" description="DNA-binding dual transcriptional regulator OmpR" evidence="15">
    <location>
        <begin position="22"/>
        <end position="290"/>
    </location>
</feature>
<evidence type="ECO:0000313" key="22">
    <source>
        <dbReference type="Proteomes" id="UP000270272"/>
    </source>
</evidence>
<keyword evidence="9" id="KW-0010">Activator</keyword>
<dbReference type="Gene3D" id="1.10.10.10">
    <property type="entry name" value="Winged helix-like DNA-binding domain superfamily/Winged helix DNA-binding domain"/>
    <property type="match status" value="1"/>
</dbReference>
<keyword evidence="10" id="KW-0804">Transcription</keyword>
<evidence type="ECO:0000256" key="13">
    <source>
        <dbReference type="PROSITE-ProRule" id="PRU00169"/>
    </source>
</evidence>
<dbReference type="PROSITE" id="PS50110">
    <property type="entry name" value="RESPONSE_REGULATORY"/>
    <property type="match status" value="1"/>
</dbReference>
<evidence type="ECO:0000256" key="15">
    <source>
        <dbReference type="SAM" id="SignalP"/>
    </source>
</evidence>
<feature type="DNA-binding region" description="OmpR/PhoB-type" evidence="14">
    <location>
        <begin position="186"/>
        <end position="285"/>
    </location>
</feature>
<dbReference type="GO" id="GO:0000976">
    <property type="term" value="F:transcription cis-regulatory region binding"/>
    <property type="evidence" value="ECO:0007669"/>
    <property type="project" value="UniProtKB-ARBA"/>
</dbReference>
<evidence type="ECO:0000256" key="11">
    <source>
        <dbReference type="ARBA" id="ARBA00040496"/>
    </source>
</evidence>
<dbReference type="NCBIfam" id="NF007005">
    <property type="entry name" value="PRK09468.1"/>
    <property type="match status" value="1"/>
</dbReference>
<dbReference type="GO" id="GO:0032993">
    <property type="term" value="C:protein-DNA complex"/>
    <property type="evidence" value="ECO:0007669"/>
    <property type="project" value="TreeGrafter"/>
</dbReference>
<dbReference type="InterPro" id="IPR011006">
    <property type="entry name" value="CheY-like_superfamily"/>
</dbReference>
<dbReference type="InterPro" id="IPR039420">
    <property type="entry name" value="WalR-like"/>
</dbReference>
<keyword evidence="3" id="KW-0678">Repressor</keyword>
<keyword evidence="4 13" id="KW-0597">Phosphoprotein</keyword>
<dbReference type="Pfam" id="PF00486">
    <property type="entry name" value="Trans_reg_C"/>
    <property type="match status" value="1"/>
</dbReference>
<dbReference type="Pfam" id="PF00072">
    <property type="entry name" value="Response_reg"/>
    <property type="match status" value="1"/>
</dbReference>
<dbReference type="SUPFAM" id="SSF52172">
    <property type="entry name" value="CheY-like"/>
    <property type="match status" value="1"/>
</dbReference>
<evidence type="ECO:0000256" key="5">
    <source>
        <dbReference type="ARBA" id="ARBA00023012"/>
    </source>
</evidence>
<evidence type="ECO:0000256" key="10">
    <source>
        <dbReference type="ARBA" id="ARBA00023163"/>
    </source>
</evidence>
<evidence type="ECO:0000256" key="9">
    <source>
        <dbReference type="ARBA" id="ARBA00023159"/>
    </source>
</evidence>
<evidence type="ECO:0000259" key="16">
    <source>
        <dbReference type="PROSITE" id="PS50110"/>
    </source>
</evidence>
<dbReference type="InterPro" id="IPR001789">
    <property type="entry name" value="Sig_transdc_resp-reg_receiver"/>
</dbReference>
<dbReference type="GO" id="GO:0045893">
    <property type="term" value="P:positive regulation of DNA-templated transcription"/>
    <property type="evidence" value="ECO:0007669"/>
    <property type="project" value="UniProtKB-ARBA"/>
</dbReference>
<dbReference type="EMBL" id="LR134204">
    <property type="protein sequence ID" value="VEB90465.1"/>
    <property type="molecule type" value="Genomic_DNA"/>
</dbReference>
<feature type="modified residue" description="4-aspartylphosphate" evidence="13">
    <location>
        <position position="106"/>
    </location>
</feature>
<evidence type="ECO:0000256" key="8">
    <source>
        <dbReference type="ARBA" id="ARBA00023125"/>
    </source>
</evidence>
<evidence type="ECO:0000313" key="19">
    <source>
        <dbReference type="EMBL" id="SQB36971.1"/>
    </source>
</evidence>
<comment type="subcellular location">
    <subcellularLocation>
        <location evidence="1">Cytoplasm</location>
    </subcellularLocation>
</comment>
<evidence type="ECO:0000256" key="7">
    <source>
        <dbReference type="ARBA" id="ARBA00023016"/>
    </source>
</evidence>
<dbReference type="EMBL" id="UAVY01000007">
    <property type="protein sequence ID" value="SQB36971.1"/>
    <property type="molecule type" value="Genomic_DNA"/>
</dbReference>
<reference evidence="19 21" key="2">
    <citation type="submission" date="2018-06" db="EMBL/GenBank/DDBJ databases">
        <authorList>
            <consortium name="Pathogen Informatics"/>
            <person name="Doyle S."/>
        </authorList>
    </citation>
    <scope>NUCLEOTIDE SEQUENCE [LARGE SCALE GENOMIC DNA]</scope>
    <source>
        <strain evidence="19 21">NCTC10786</strain>
    </source>
</reference>
<accession>A0A078LQU9</accession>
<sequence>MCRKINCILKLLLNMLCNNLAWNLYQNSLVTNVSFFKNTHIQLLRTFGSKTMQENYKILVVDDDMRLRALLERYLTEQGFQVRSVANAEQMDRLLTRESFHLMVLDLMLPGEDGLSICRRLRSQSNPMPIIMVTAKGEEVDRIVGLEIGADDYIPKPFNPRELLARIRAVLRRQANELPGAPSQEEAVIAFGKFKLNLGTREMFREDEPMPLTSGEFAVLKALVSHPREPLSRDKLMNLARGREYSAMERSIDVQISRLRRMVEEDPAHPRYIQTVWGLGYVFVPDGSKA</sequence>
<name>A0A078LQU9_CITKO</name>